<protein>
    <submittedName>
        <fullName evidence="1 2">Reverse transcriptase</fullName>
    </submittedName>
</protein>
<keyword evidence="1" id="KW-0548">Nucleotidyltransferase</keyword>
<evidence type="ECO:0000313" key="1">
    <source>
        <dbReference type="EMBL" id="KFB43837.1"/>
    </source>
</evidence>
<dbReference type="GO" id="GO:0003964">
    <property type="term" value="F:RNA-directed DNA polymerase activity"/>
    <property type="evidence" value="ECO:0007669"/>
    <property type="project" value="UniProtKB-KW"/>
</dbReference>
<evidence type="ECO:0000313" key="2">
    <source>
        <dbReference type="EnsemblMetazoa" id="ASIC011685-PA"/>
    </source>
</evidence>
<reference evidence="2" key="2">
    <citation type="submission" date="2020-05" db="UniProtKB">
        <authorList>
            <consortium name="EnsemblMetazoa"/>
        </authorList>
    </citation>
    <scope>IDENTIFICATION</scope>
</reference>
<organism evidence="1">
    <name type="scientific">Anopheles sinensis</name>
    <name type="common">Mosquito</name>
    <dbReference type="NCBI Taxonomy" id="74873"/>
    <lineage>
        <taxon>Eukaryota</taxon>
        <taxon>Metazoa</taxon>
        <taxon>Ecdysozoa</taxon>
        <taxon>Arthropoda</taxon>
        <taxon>Hexapoda</taxon>
        <taxon>Insecta</taxon>
        <taxon>Pterygota</taxon>
        <taxon>Neoptera</taxon>
        <taxon>Endopterygota</taxon>
        <taxon>Diptera</taxon>
        <taxon>Nematocera</taxon>
        <taxon>Culicoidea</taxon>
        <taxon>Culicidae</taxon>
        <taxon>Anophelinae</taxon>
        <taxon>Anopheles</taxon>
    </lineage>
</organism>
<name>A0A084W0U3_ANOSI</name>
<gene>
    <name evidence="1" type="ORF">ZHAS_00011685</name>
</gene>
<proteinExistence type="predicted"/>
<evidence type="ECO:0000313" key="3">
    <source>
        <dbReference type="Proteomes" id="UP000030765"/>
    </source>
</evidence>
<reference evidence="1 3" key="1">
    <citation type="journal article" date="2014" name="BMC Genomics">
        <title>Genome sequence of Anopheles sinensis provides insight into genetics basis of mosquito competence for malaria parasites.</title>
        <authorList>
            <person name="Zhou D."/>
            <person name="Zhang D."/>
            <person name="Ding G."/>
            <person name="Shi L."/>
            <person name="Hou Q."/>
            <person name="Ye Y."/>
            <person name="Xu Y."/>
            <person name="Zhou H."/>
            <person name="Xiong C."/>
            <person name="Li S."/>
            <person name="Yu J."/>
            <person name="Hong S."/>
            <person name="Yu X."/>
            <person name="Zou P."/>
            <person name="Chen C."/>
            <person name="Chang X."/>
            <person name="Wang W."/>
            <person name="Lv Y."/>
            <person name="Sun Y."/>
            <person name="Ma L."/>
            <person name="Shen B."/>
            <person name="Zhu C."/>
        </authorList>
    </citation>
    <scope>NUCLEOTIDE SEQUENCE [LARGE SCALE GENOMIC DNA]</scope>
</reference>
<dbReference type="AlphaFoldDB" id="A0A084W0U3"/>
<dbReference type="VEuPathDB" id="VectorBase:ASIC011685"/>
<dbReference type="EnsemblMetazoa" id="ASIC011685-RA">
    <property type="protein sequence ID" value="ASIC011685-PA"/>
    <property type="gene ID" value="ASIC011685"/>
</dbReference>
<keyword evidence="3" id="KW-1185">Reference proteome</keyword>
<dbReference type="EMBL" id="ATLV01019160">
    <property type="status" value="NOT_ANNOTATED_CDS"/>
    <property type="molecule type" value="Genomic_DNA"/>
</dbReference>
<accession>A0A084W0U3</accession>
<keyword evidence="1" id="KW-0695">RNA-directed DNA polymerase</keyword>
<keyword evidence="1" id="KW-0808">Transferase</keyword>
<dbReference type="Proteomes" id="UP000030765">
    <property type="component" value="Unassembled WGS sequence"/>
</dbReference>
<dbReference type="EMBL" id="KE525263">
    <property type="protein sequence ID" value="KFB43837.1"/>
    <property type="molecule type" value="Genomic_DNA"/>
</dbReference>
<sequence>MLMVSSLRLDHPKIPVHVDESVLCTQHHIRYLGIRFDNHLSCNFHVHAARETIQRRREVTEIQENRRRLERVHSR</sequence>